<evidence type="ECO:0000256" key="2">
    <source>
        <dbReference type="ARBA" id="ARBA00023125"/>
    </source>
</evidence>
<accession>A0A1V3IP22</accession>
<keyword evidence="1" id="KW-0680">Restriction system</keyword>
<organism evidence="3 4">
    <name type="scientific">Rodentibacter trehalosifermentans</name>
    <dbReference type="NCBI Taxonomy" id="1908263"/>
    <lineage>
        <taxon>Bacteria</taxon>
        <taxon>Pseudomonadati</taxon>
        <taxon>Pseudomonadota</taxon>
        <taxon>Gammaproteobacteria</taxon>
        <taxon>Pasteurellales</taxon>
        <taxon>Pasteurellaceae</taxon>
        <taxon>Rodentibacter</taxon>
    </lineage>
</organism>
<dbReference type="InterPro" id="IPR052021">
    <property type="entry name" value="Type-I_RS_S_subunit"/>
</dbReference>
<evidence type="ECO:0000256" key="1">
    <source>
        <dbReference type="ARBA" id="ARBA00022747"/>
    </source>
</evidence>
<dbReference type="PANTHER" id="PTHR30408:SF12">
    <property type="entry name" value="TYPE I RESTRICTION ENZYME MJAVIII SPECIFICITY SUBUNIT"/>
    <property type="match status" value="1"/>
</dbReference>
<reference evidence="3 4" key="1">
    <citation type="submission" date="2016-10" db="EMBL/GenBank/DDBJ databases">
        <title>Rodentibacter gen. nov. and new species.</title>
        <authorList>
            <person name="Christensen H."/>
        </authorList>
    </citation>
    <scope>NUCLEOTIDE SEQUENCE [LARGE SCALE GENOMIC DNA]</scope>
    <source>
        <strain evidence="3 4">H1983213011</strain>
    </source>
</reference>
<evidence type="ECO:0000313" key="4">
    <source>
        <dbReference type="Proteomes" id="UP000188728"/>
    </source>
</evidence>
<name>A0A1V3IP22_9PAST</name>
<protein>
    <recommendedName>
        <fullName evidence="5">Type I restriction modification DNA specificity domain-containing protein</fullName>
    </recommendedName>
</protein>
<dbReference type="InterPro" id="IPR044946">
    <property type="entry name" value="Restrct_endonuc_typeI_TRD_sf"/>
</dbReference>
<evidence type="ECO:0000313" key="3">
    <source>
        <dbReference type="EMBL" id="OOF43876.1"/>
    </source>
</evidence>
<dbReference type="GO" id="GO:0003677">
    <property type="term" value="F:DNA binding"/>
    <property type="evidence" value="ECO:0007669"/>
    <property type="project" value="UniProtKB-KW"/>
</dbReference>
<evidence type="ECO:0008006" key="5">
    <source>
        <dbReference type="Google" id="ProtNLM"/>
    </source>
</evidence>
<dbReference type="SUPFAM" id="SSF116734">
    <property type="entry name" value="DNA methylase specificity domain"/>
    <property type="match status" value="1"/>
</dbReference>
<dbReference type="GO" id="GO:0009307">
    <property type="term" value="P:DNA restriction-modification system"/>
    <property type="evidence" value="ECO:0007669"/>
    <property type="project" value="UniProtKB-KW"/>
</dbReference>
<proteinExistence type="predicted"/>
<dbReference type="Gene3D" id="3.90.220.20">
    <property type="entry name" value="DNA methylase specificity domains"/>
    <property type="match status" value="1"/>
</dbReference>
<comment type="caution">
    <text evidence="3">The sequence shown here is derived from an EMBL/GenBank/DDBJ whole genome shotgun (WGS) entry which is preliminary data.</text>
</comment>
<dbReference type="AlphaFoldDB" id="A0A1V3IP22"/>
<keyword evidence="2" id="KW-0238">DNA-binding</keyword>
<sequence length="216" mass="25198">MGVRFHNLAGEYLQSFLSRISNKKIKDFIAEPIVLGASISPNDYDENGEYYYISMAAVKNYYFESEDAQTVSISYAKNNDNKTVSKDDIIMTRSGVAIGKFALIDENIDGIFSDFTMRIRLKNFNPLLAYYYFRSEFFQYLIYTYKKGLQNQNIFPSQIQELPMPNWNKEKQSEVIKKITVELEKQQLIELQIEEKQKEIGNLIELAIKKDPIFDI</sequence>
<dbReference type="PANTHER" id="PTHR30408">
    <property type="entry name" value="TYPE-1 RESTRICTION ENZYME ECOKI SPECIFICITY PROTEIN"/>
    <property type="match status" value="1"/>
</dbReference>
<gene>
    <name evidence="3" type="ORF">BKK51_10585</name>
</gene>
<dbReference type="Proteomes" id="UP000188728">
    <property type="component" value="Unassembled WGS sequence"/>
</dbReference>
<dbReference type="EMBL" id="MLHK01000063">
    <property type="protein sequence ID" value="OOF43876.1"/>
    <property type="molecule type" value="Genomic_DNA"/>
</dbReference>